<keyword evidence="3 5" id="KW-1133">Transmembrane helix</keyword>
<evidence type="ECO:0000256" key="5">
    <source>
        <dbReference type="SAM" id="Phobius"/>
    </source>
</evidence>
<evidence type="ECO:0000313" key="7">
    <source>
        <dbReference type="EMBL" id="CAD8190555.1"/>
    </source>
</evidence>
<name>A0A8S1WQ85_PAROT</name>
<feature type="transmembrane region" description="Helical" evidence="5">
    <location>
        <begin position="252"/>
        <end position="271"/>
    </location>
</feature>
<keyword evidence="8" id="KW-1185">Reference proteome</keyword>
<reference evidence="7" key="1">
    <citation type="submission" date="2021-01" db="EMBL/GenBank/DDBJ databases">
        <authorList>
            <consortium name="Genoscope - CEA"/>
            <person name="William W."/>
        </authorList>
    </citation>
    <scope>NUCLEOTIDE SEQUENCE</scope>
</reference>
<evidence type="ECO:0000313" key="8">
    <source>
        <dbReference type="Proteomes" id="UP000683925"/>
    </source>
</evidence>
<feature type="transmembrane region" description="Helical" evidence="5">
    <location>
        <begin position="165"/>
        <end position="184"/>
    </location>
</feature>
<feature type="transmembrane region" description="Helical" evidence="5">
    <location>
        <begin position="138"/>
        <end position="158"/>
    </location>
</feature>
<evidence type="ECO:0000256" key="1">
    <source>
        <dbReference type="ARBA" id="ARBA00004141"/>
    </source>
</evidence>
<comment type="caution">
    <text evidence="7">The sequence shown here is derived from an EMBL/GenBank/DDBJ whole genome shotgun (WGS) entry which is preliminary data.</text>
</comment>
<dbReference type="OrthoDB" id="290260at2759"/>
<dbReference type="EMBL" id="CAJJDP010000096">
    <property type="protein sequence ID" value="CAD8190555.1"/>
    <property type="molecule type" value="Genomic_DNA"/>
</dbReference>
<evidence type="ECO:0000259" key="6">
    <source>
        <dbReference type="PROSITE" id="PS50850"/>
    </source>
</evidence>
<dbReference type="Proteomes" id="UP000683925">
    <property type="component" value="Unassembled WGS sequence"/>
</dbReference>
<dbReference type="InterPro" id="IPR005828">
    <property type="entry name" value="MFS_sugar_transport-like"/>
</dbReference>
<feature type="transmembrane region" description="Helical" evidence="5">
    <location>
        <begin position="424"/>
        <end position="450"/>
    </location>
</feature>
<dbReference type="Pfam" id="PF00083">
    <property type="entry name" value="Sugar_tr"/>
    <property type="match status" value="1"/>
</dbReference>
<proteinExistence type="predicted"/>
<sequence>MYEDIHLQHQTNAYIEQKDPIEVTDNTEEIEFKQLTYDQALSQVGSSGYYQKRAFIIFGLQWMITTWILFAPVFYFIEPKVDCKNDLNCYNECSTHILDDQCLSYICEDQSRIEFLVGNSLNTAFNTILSCNKTLQSIIKSIVYFGSLAGFFIFSFIADNYGRKLALILSWSITTIGSLILATAQNFQMITGAMFLLGFGGNPAITVHYSFINEHSQGHFREFQNVGLQVFFAIGEFTFITLAYYMPDWRSLAIIAAIPTIMLAFANFLILESPQFLYTKNKSQCVQTLNQIAKINSKKPIYIDELITNPKSKAKNQKMYTAWDLVRYKSIRYIFIACVMMFFAIQLIYYGISFVSDQLGMNFFTSNYIIAFFELTAYLVTGKYIIYFRDFLVTKLKRKKNIIFGLILVGLMSQYFLIQFNNSIFIIMQGVLAGVMRFIICVIWALAFVYVSELFPSVVRSLALLLISAGGSIGSIVQTFLNNLCQQFQVHPMVVFGLIGMLCGLLLLPLKETLNQGLIENIEEEEKLMNQCKSVNKCQQSDETEESGEADQMENLNEEREFLIIKQTNTNSEKKDC</sequence>
<organism evidence="7 8">
    <name type="scientific">Paramecium octaurelia</name>
    <dbReference type="NCBI Taxonomy" id="43137"/>
    <lineage>
        <taxon>Eukaryota</taxon>
        <taxon>Sar</taxon>
        <taxon>Alveolata</taxon>
        <taxon>Ciliophora</taxon>
        <taxon>Intramacronucleata</taxon>
        <taxon>Oligohymenophorea</taxon>
        <taxon>Peniculida</taxon>
        <taxon>Parameciidae</taxon>
        <taxon>Paramecium</taxon>
    </lineage>
</organism>
<dbReference type="AlphaFoldDB" id="A0A8S1WQ85"/>
<protein>
    <recommendedName>
        <fullName evidence="6">Major facilitator superfamily (MFS) profile domain-containing protein</fullName>
    </recommendedName>
</protein>
<keyword evidence="4 5" id="KW-0472">Membrane</keyword>
<keyword evidence="2 5" id="KW-0812">Transmembrane</keyword>
<feature type="transmembrane region" description="Helical" evidence="5">
    <location>
        <begin position="223"/>
        <end position="246"/>
    </location>
</feature>
<feature type="transmembrane region" description="Helical" evidence="5">
    <location>
        <begin position="462"/>
        <end position="481"/>
    </location>
</feature>
<dbReference type="OMA" id="WHCTGAS"/>
<dbReference type="GO" id="GO:0016020">
    <property type="term" value="C:membrane"/>
    <property type="evidence" value="ECO:0007669"/>
    <property type="project" value="UniProtKB-SubCell"/>
</dbReference>
<feature type="domain" description="Major facilitator superfamily (MFS) profile" evidence="6">
    <location>
        <begin position="64"/>
        <end position="515"/>
    </location>
</feature>
<feature type="transmembrane region" description="Helical" evidence="5">
    <location>
        <begin position="190"/>
        <end position="211"/>
    </location>
</feature>
<evidence type="ECO:0000256" key="3">
    <source>
        <dbReference type="ARBA" id="ARBA00022989"/>
    </source>
</evidence>
<feature type="transmembrane region" description="Helical" evidence="5">
    <location>
        <begin position="402"/>
        <end position="418"/>
    </location>
</feature>
<evidence type="ECO:0000256" key="4">
    <source>
        <dbReference type="ARBA" id="ARBA00023136"/>
    </source>
</evidence>
<feature type="transmembrane region" description="Helical" evidence="5">
    <location>
        <begin position="364"/>
        <end position="381"/>
    </location>
</feature>
<comment type="subcellular location">
    <subcellularLocation>
        <location evidence="1">Membrane</location>
        <topology evidence="1">Multi-pass membrane protein</topology>
    </subcellularLocation>
</comment>
<feature type="transmembrane region" description="Helical" evidence="5">
    <location>
        <begin position="493"/>
        <end position="510"/>
    </location>
</feature>
<dbReference type="PANTHER" id="PTHR24064">
    <property type="entry name" value="SOLUTE CARRIER FAMILY 22 MEMBER"/>
    <property type="match status" value="1"/>
</dbReference>
<feature type="transmembrane region" description="Helical" evidence="5">
    <location>
        <begin position="333"/>
        <end position="352"/>
    </location>
</feature>
<accession>A0A8S1WQ85</accession>
<feature type="transmembrane region" description="Helical" evidence="5">
    <location>
        <begin position="55"/>
        <end position="77"/>
    </location>
</feature>
<gene>
    <name evidence="7" type="ORF">POCTA_138.1.T0970204</name>
</gene>
<evidence type="ECO:0000256" key="2">
    <source>
        <dbReference type="ARBA" id="ARBA00022692"/>
    </source>
</evidence>
<dbReference type="PROSITE" id="PS50850">
    <property type="entry name" value="MFS"/>
    <property type="match status" value="1"/>
</dbReference>
<dbReference type="GO" id="GO:0022857">
    <property type="term" value="F:transmembrane transporter activity"/>
    <property type="evidence" value="ECO:0007669"/>
    <property type="project" value="InterPro"/>
</dbReference>
<dbReference type="InterPro" id="IPR020846">
    <property type="entry name" value="MFS_dom"/>
</dbReference>